<sequence>MFRVGARFRLYWNCLETLGVEMAQYVFICSKCETETVVIADINDATPKPECESCQIPLDRKFGLQTIRFMGSGWGKDKN</sequence>
<evidence type="ECO:0000313" key="2">
    <source>
        <dbReference type="EMBL" id="CAB5218321.1"/>
    </source>
</evidence>
<accession>A0A6J7WJY7</accession>
<dbReference type="InterPro" id="IPR013429">
    <property type="entry name" value="Regulatory_FmdB_Zinc_ribbon"/>
</dbReference>
<protein>
    <submittedName>
        <fullName evidence="2">Regulatory protein, FmdB, Zinc ribbon domain containing protein</fullName>
    </submittedName>
</protein>
<proteinExistence type="predicted"/>
<organism evidence="2">
    <name type="scientific">uncultured Caudovirales phage</name>
    <dbReference type="NCBI Taxonomy" id="2100421"/>
    <lineage>
        <taxon>Viruses</taxon>
        <taxon>Duplodnaviria</taxon>
        <taxon>Heunggongvirae</taxon>
        <taxon>Uroviricota</taxon>
        <taxon>Caudoviricetes</taxon>
        <taxon>Peduoviridae</taxon>
        <taxon>Maltschvirus</taxon>
        <taxon>Maltschvirus maltsch</taxon>
    </lineage>
</organism>
<reference evidence="2" key="1">
    <citation type="submission" date="2020-05" db="EMBL/GenBank/DDBJ databases">
        <authorList>
            <person name="Chiriac C."/>
            <person name="Salcher M."/>
            <person name="Ghai R."/>
            <person name="Kavagutti S V."/>
        </authorList>
    </citation>
    <scope>NUCLEOTIDE SEQUENCE</scope>
</reference>
<dbReference type="SMART" id="SM00834">
    <property type="entry name" value="CxxC_CXXC_SSSS"/>
    <property type="match status" value="1"/>
</dbReference>
<name>A0A6J7WJY7_9CAUD</name>
<evidence type="ECO:0000259" key="1">
    <source>
        <dbReference type="SMART" id="SM00834"/>
    </source>
</evidence>
<gene>
    <name evidence="2" type="ORF">UFOVP219_3</name>
</gene>
<feature type="domain" description="Putative regulatory protein FmdB zinc ribbon" evidence="1">
    <location>
        <begin position="22"/>
        <end position="63"/>
    </location>
</feature>
<dbReference type="EMBL" id="LR798260">
    <property type="protein sequence ID" value="CAB5218321.1"/>
    <property type="molecule type" value="Genomic_DNA"/>
</dbReference>